<reference evidence="2 3" key="1">
    <citation type="submission" date="2018-02" db="EMBL/GenBank/DDBJ databases">
        <title>Genome sequencing of Solimonas sp. HR-BB.</title>
        <authorList>
            <person name="Lee Y."/>
            <person name="Jeon C.O."/>
        </authorList>
    </citation>
    <scope>NUCLEOTIDE SEQUENCE [LARGE SCALE GENOMIC DNA]</scope>
    <source>
        <strain evidence="2 3">HR-BB</strain>
    </source>
</reference>
<accession>A0A2S5TEZ1</accession>
<evidence type="ECO:0000313" key="3">
    <source>
        <dbReference type="Proteomes" id="UP000238220"/>
    </source>
</evidence>
<keyword evidence="3" id="KW-1185">Reference proteome</keyword>
<dbReference type="AlphaFoldDB" id="A0A2S5TEZ1"/>
<organism evidence="2 3">
    <name type="scientific">Solimonas fluminis</name>
    <dbReference type="NCBI Taxonomy" id="2086571"/>
    <lineage>
        <taxon>Bacteria</taxon>
        <taxon>Pseudomonadati</taxon>
        <taxon>Pseudomonadota</taxon>
        <taxon>Gammaproteobacteria</taxon>
        <taxon>Nevskiales</taxon>
        <taxon>Nevskiaceae</taxon>
        <taxon>Solimonas</taxon>
    </lineage>
</organism>
<dbReference type="PANTHER" id="PTHR38109:SF1">
    <property type="entry name" value="PROTEIN YCGL"/>
    <property type="match status" value="1"/>
</dbReference>
<dbReference type="RefSeq" id="WP_104230607.1">
    <property type="nucleotide sequence ID" value="NZ_PSNW01000006.1"/>
</dbReference>
<proteinExistence type="predicted"/>
<protein>
    <recommendedName>
        <fullName evidence="1">YcgL domain-containing protein</fullName>
    </recommendedName>
</protein>
<feature type="domain" description="YcgL" evidence="1">
    <location>
        <begin position="3"/>
        <end position="85"/>
    </location>
</feature>
<gene>
    <name evidence="2" type="ORF">C3942_12130</name>
</gene>
<dbReference type="Proteomes" id="UP000238220">
    <property type="component" value="Unassembled WGS sequence"/>
</dbReference>
<dbReference type="OrthoDB" id="7062382at2"/>
<dbReference type="Pfam" id="PF05166">
    <property type="entry name" value="YcgL"/>
    <property type="match status" value="1"/>
</dbReference>
<dbReference type="Gene3D" id="3.10.510.20">
    <property type="entry name" value="YcgL domain"/>
    <property type="match status" value="1"/>
</dbReference>
<sequence>MSTDCTIYRCGRQDEMYLYLRADLTPEQLPEALRRLTGKLTEAMRLSLTPERRLARVDVALVLEKLVAQGYYIQMPPDGLLKANLHFGD</sequence>
<dbReference type="EMBL" id="PSNW01000006">
    <property type="protein sequence ID" value="PPE73545.1"/>
    <property type="molecule type" value="Genomic_DNA"/>
</dbReference>
<comment type="caution">
    <text evidence="2">The sequence shown here is derived from an EMBL/GenBank/DDBJ whole genome shotgun (WGS) entry which is preliminary data.</text>
</comment>
<evidence type="ECO:0000259" key="1">
    <source>
        <dbReference type="PROSITE" id="PS51648"/>
    </source>
</evidence>
<dbReference type="InterPro" id="IPR038068">
    <property type="entry name" value="YcgL-like_sf"/>
</dbReference>
<dbReference type="PANTHER" id="PTHR38109">
    <property type="entry name" value="PROTEIN YCGL"/>
    <property type="match status" value="1"/>
</dbReference>
<dbReference type="SUPFAM" id="SSF160191">
    <property type="entry name" value="YcgL-like"/>
    <property type="match status" value="1"/>
</dbReference>
<name>A0A2S5TEZ1_9GAMM</name>
<evidence type="ECO:0000313" key="2">
    <source>
        <dbReference type="EMBL" id="PPE73545.1"/>
    </source>
</evidence>
<dbReference type="PROSITE" id="PS51648">
    <property type="entry name" value="YCGL"/>
    <property type="match status" value="1"/>
</dbReference>
<dbReference type="InterPro" id="IPR027354">
    <property type="entry name" value="YcgL_dom"/>
</dbReference>